<keyword evidence="13 19" id="KW-1133">Transmembrane helix</keyword>
<evidence type="ECO:0000256" key="10">
    <source>
        <dbReference type="ARBA" id="ARBA00022741"/>
    </source>
</evidence>
<dbReference type="GO" id="GO:0004674">
    <property type="term" value="F:protein serine/threonine kinase activity"/>
    <property type="evidence" value="ECO:0007669"/>
    <property type="project" value="UniProtKB-KW"/>
</dbReference>
<comment type="subcellular location">
    <subcellularLocation>
        <location evidence="1">Membrane</location>
        <topology evidence="1">Single-pass type I membrane protein</topology>
    </subcellularLocation>
</comment>
<feature type="transmembrane region" description="Helical" evidence="19">
    <location>
        <begin position="860"/>
        <end position="884"/>
    </location>
</feature>
<dbReference type="AlphaFoldDB" id="A0A5J5A821"/>
<evidence type="ECO:0000256" key="13">
    <source>
        <dbReference type="ARBA" id="ARBA00022989"/>
    </source>
</evidence>
<evidence type="ECO:0000256" key="4">
    <source>
        <dbReference type="ARBA" id="ARBA00012513"/>
    </source>
</evidence>
<dbReference type="EC" id="2.7.11.1" evidence="4"/>
<evidence type="ECO:0000256" key="14">
    <source>
        <dbReference type="ARBA" id="ARBA00023136"/>
    </source>
</evidence>
<evidence type="ECO:0000259" key="21">
    <source>
        <dbReference type="PROSITE" id="PS50011"/>
    </source>
</evidence>
<sequence length="960" mass="106220">MSSKTLFFIFITFVFFHSITAVDFVLNSFNSSTLLIYGNASIQSSVLTLTNETTFSIGRALYPNPIPTRPPNSSRLLPFSTSFIFSIAPYPGRLPGHGFAFIFAPSTGIEGTGSAQHLGLLNFTNDGDPDNHVFAVKFDVFNNQEFNDISDNHVGVNVNSLTSRAAHEAGYWVADDDDGSEFRELNLNSGENYQVWIDYLDSLINVTMGRVGVTRPPRPLINVSIDLSEVFLDQMYVGFCAATGQLVESHRILSWSFSNSDFSIGDALETNNLPSFVPPKGSVLRSKGFIAGVSVGGVLVIGCAAVLYVVLLKRNRRTGGDVEDWELDYWPRRIDYQEIYASTNGFSEKNVIGFGGNGKVYKGVLQGVEVAIKGISLESGHGMREFLSEISSLGRLKQRNLVGLRGWCNRERRSLLLVYDYMENGSLDKRLFECEENMVLSWEERVKVLKDVASGILYLHEGWEARVLHRDIKASNVLLDKDMNARLGDFGLARMHNHGELAGTTQVVGTVGYLAPEVVRTGRASAQTDVFGFGMLMLEVVCGRRPIEEGMPALIDWVWRLMERGELISALDERLRAKGGYGEEEVERVLHLGLLCAYPDPNSRPTMRQILKALEGTRRGALVEGTPSYKDIQKAYSSISLSVSDVLAEELHHQFGGPGLLIRRIPPPATAPSALVSVVNNDSDIATDGAANTLPLPDNMRASIRTDIFNFIHITKSRRQPCAASKRGWPTSFTWLYIPKKSHDRIQILVENKFQEIQNIDRSCLRFPDQLSISEHLQILDRAVPINRVTRIAGQVLSIAPGYEDAIRCKIMALIKADNIGEILSTVKSSRRLPVDTSFFKETYNITDGSSSAKNLRWTAVIRGVSNVLVIILSVISMVLVYPSSGHKDILPFLLISLASGGRITAIIPTRIAQQAAAVMIVKSQAVETAIMDTDEYGTSSNYSIAEKYWAIKYSRLNTS</sequence>
<keyword evidence="12 18" id="KW-0067">ATP-binding</keyword>
<organism evidence="22 23">
    <name type="scientific">Nyssa sinensis</name>
    <dbReference type="NCBI Taxonomy" id="561372"/>
    <lineage>
        <taxon>Eukaryota</taxon>
        <taxon>Viridiplantae</taxon>
        <taxon>Streptophyta</taxon>
        <taxon>Embryophyta</taxon>
        <taxon>Tracheophyta</taxon>
        <taxon>Spermatophyta</taxon>
        <taxon>Magnoliopsida</taxon>
        <taxon>eudicotyledons</taxon>
        <taxon>Gunneridae</taxon>
        <taxon>Pentapetalae</taxon>
        <taxon>asterids</taxon>
        <taxon>Cornales</taxon>
        <taxon>Nyssaceae</taxon>
        <taxon>Nyssa</taxon>
    </lineage>
</organism>
<dbReference type="FunFam" id="3.30.200.20:FF:000621">
    <property type="entry name" value="Putative L-type lectin-domain containing receptor kinase VII.2"/>
    <property type="match status" value="1"/>
</dbReference>
<dbReference type="Proteomes" id="UP000325577">
    <property type="component" value="Linkage Group LG3"/>
</dbReference>
<evidence type="ECO:0000313" key="23">
    <source>
        <dbReference type="Proteomes" id="UP000325577"/>
    </source>
</evidence>
<keyword evidence="7 19" id="KW-0812">Transmembrane</keyword>
<feature type="chain" id="PRO_5023898728" description="non-specific serine/threonine protein kinase" evidence="20">
    <location>
        <begin position="22"/>
        <end position="960"/>
    </location>
</feature>
<dbReference type="SUPFAM" id="SSF49899">
    <property type="entry name" value="Concanavalin A-like lectins/glucanases"/>
    <property type="match status" value="1"/>
</dbReference>
<keyword evidence="5" id="KW-0723">Serine/threonine-protein kinase</keyword>
<evidence type="ECO:0000256" key="8">
    <source>
        <dbReference type="ARBA" id="ARBA00022729"/>
    </source>
</evidence>
<evidence type="ECO:0000256" key="15">
    <source>
        <dbReference type="ARBA" id="ARBA00023170"/>
    </source>
</evidence>
<evidence type="ECO:0000256" key="16">
    <source>
        <dbReference type="ARBA" id="ARBA00047899"/>
    </source>
</evidence>
<evidence type="ECO:0000256" key="7">
    <source>
        <dbReference type="ARBA" id="ARBA00022692"/>
    </source>
</evidence>
<evidence type="ECO:0000256" key="19">
    <source>
        <dbReference type="SAM" id="Phobius"/>
    </source>
</evidence>
<keyword evidence="9" id="KW-0430">Lectin</keyword>
<proteinExistence type="inferred from homology"/>
<feature type="binding site" evidence="18">
    <location>
        <position position="373"/>
    </location>
    <ligand>
        <name>ATP</name>
        <dbReference type="ChEBI" id="CHEBI:30616"/>
    </ligand>
</feature>
<gene>
    <name evidence="22" type="ORF">F0562_008423</name>
</gene>
<dbReference type="InterPro" id="IPR001220">
    <property type="entry name" value="Legume_lectin_dom"/>
</dbReference>
<evidence type="ECO:0000256" key="1">
    <source>
        <dbReference type="ARBA" id="ARBA00004479"/>
    </source>
</evidence>
<keyword evidence="23" id="KW-1185">Reference proteome</keyword>
<evidence type="ECO:0000256" key="18">
    <source>
        <dbReference type="PROSITE-ProRule" id="PRU10141"/>
    </source>
</evidence>
<dbReference type="SMART" id="SM00220">
    <property type="entry name" value="S_TKc"/>
    <property type="match status" value="1"/>
</dbReference>
<comment type="catalytic activity">
    <reaction evidence="16">
        <text>L-threonyl-[protein] + ATP = O-phospho-L-threonyl-[protein] + ADP + H(+)</text>
        <dbReference type="Rhea" id="RHEA:46608"/>
        <dbReference type="Rhea" id="RHEA-COMP:11060"/>
        <dbReference type="Rhea" id="RHEA-COMP:11605"/>
        <dbReference type="ChEBI" id="CHEBI:15378"/>
        <dbReference type="ChEBI" id="CHEBI:30013"/>
        <dbReference type="ChEBI" id="CHEBI:30616"/>
        <dbReference type="ChEBI" id="CHEBI:61977"/>
        <dbReference type="ChEBI" id="CHEBI:456216"/>
        <dbReference type="EC" id="2.7.11.1"/>
    </reaction>
</comment>
<keyword evidence="15" id="KW-0675">Receptor</keyword>
<dbReference type="Pfam" id="PF24057">
    <property type="entry name" value="DUF7358"/>
    <property type="match status" value="1"/>
</dbReference>
<evidence type="ECO:0000256" key="2">
    <source>
        <dbReference type="ARBA" id="ARBA00008536"/>
    </source>
</evidence>
<feature type="signal peptide" evidence="20">
    <location>
        <begin position="1"/>
        <end position="21"/>
    </location>
</feature>
<evidence type="ECO:0000256" key="3">
    <source>
        <dbReference type="ARBA" id="ARBA00010217"/>
    </source>
</evidence>
<dbReference type="SUPFAM" id="SSF56112">
    <property type="entry name" value="Protein kinase-like (PK-like)"/>
    <property type="match status" value="1"/>
</dbReference>
<evidence type="ECO:0000256" key="12">
    <source>
        <dbReference type="ARBA" id="ARBA00022840"/>
    </source>
</evidence>
<evidence type="ECO:0000256" key="11">
    <source>
        <dbReference type="ARBA" id="ARBA00022777"/>
    </source>
</evidence>
<keyword evidence="6" id="KW-0808">Transferase</keyword>
<protein>
    <recommendedName>
        <fullName evidence="4">non-specific serine/threonine protein kinase</fullName>
        <ecNumber evidence="4">2.7.11.1</ecNumber>
    </recommendedName>
</protein>
<keyword evidence="11" id="KW-0418">Kinase</keyword>
<dbReference type="InterPro" id="IPR013320">
    <property type="entry name" value="ConA-like_dom_sf"/>
</dbReference>
<dbReference type="Gene3D" id="2.60.120.200">
    <property type="match status" value="1"/>
</dbReference>
<dbReference type="Pfam" id="PF00139">
    <property type="entry name" value="Lectin_legB"/>
    <property type="match status" value="1"/>
</dbReference>
<dbReference type="GO" id="GO:0030246">
    <property type="term" value="F:carbohydrate binding"/>
    <property type="evidence" value="ECO:0007669"/>
    <property type="project" value="UniProtKB-KW"/>
</dbReference>
<dbReference type="EMBL" id="CM018046">
    <property type="protein sequence ID" value="KAA8526374.1"/>
    <property type="molecule type" value="Genomic_DNA"/>
</dbReference>
<comment type="catalytic activity">
    <reaction evidence="17">
        <text>L-seryl-[protein] + ATP = O-phospho-L-seryl-[protein] + ADP + H(+)</text>
        <dbReference type="Rhea" id="RHEA:17989"/>
        <dbReference type="Rhea" id="RHEA-COMP:9863"/>
        <dbReference type="Rhea" id="RHEA-COMP:11604"/>
        <dbReference type="ChEBI" id="CHEBI:15378"/>
        <dbReference type="ChEBI" id="CHEBI:29999"/>
        <dbReference type="ChEBI" id="CHEBI:30616"/>
        <dbReference type="ChEBI" id="CHEBI:83421"/>
        <dbReference type="ChEBI" id="CHEBI:456216"/>
        <dbReference type="EC" id="2.7.11.1"/>
    </reaction>
</comment>
<dbReference type="InterPro" id="IPR011009">
    <property type="entry name" value="Kinase-like_dom_sf"/>
</dbReference>
<evidence type="ECO:0000313" key="22">
    <source>
        <dbReference type="EMBL" id="KAA8526374.1"/>
    </source>
</evidence>
<keyword evidence="14 19" id="KW-0472">Membrane</keyword>
<dbReference type="InterPro" id="IPR055782">
    <property type="entry name" value="DUF7358"/>
</dbReference>
<dbReference type="InterPro" id="IPR050528">
    <property type="entry name" value="L-type_Lectin-RKs"/>
</dbReference>
<dbReference type="CDD" id="cd14066">
    <property type="entry name" value="STKc_IRAK"/>
    <property type="match status" value="1"/>
</dbReference>
<comment type="similarity">
    <text evidence="2">In the N-terminal section; belongs to the leguminous lectin family.</text>
</comment>
<evidence type="ECO:0000256" key="20">
    <source>
        <dbReference type="SAM" id="SignalP"/>
    </source>
</evidence>
<dbReference type="GO" id="GO:0005524">
    <property type="term" value="F:ATP binding"/>
    <property type="evidence" value="ECO:0007669"/>
    <property type="project" value="UniProtKB-UniRule"/>
</dbReference>
<dbReference type="InterPro" id="IPR017441">
    <property type="entry name" value="Protein_kinase_ATP_BS"/>
</dbReference>
<dbReference type="PROSITE" id="PS00107">
    <property type="entry name" value="PROTEIN_KINASE_ATP"/>
    <property type="match status" value="1"/>
</dbReference>
<evidence type="ECO:0000256" key="9">
    <source>
        <dbReference type="ARBA" id="ARBA00022734"/>
    </source>
</evidence>
<comment type="similarity">
    <text evidence="3">In the C-terminal section; belongs to the protein kinase superfamily. Ser/Thr protein kinase family.</text>
</comment>
<dbReference type="InterPro" id="IPR000719">
    <property type="entry name" value="Prot_kinase_dom"/>
</dbReference>
<name>A0A5J5A821_9ASTE</name>
<dbReference type="Pfam" id="PF00069">
    <property type="entry name" value="Pkinase"/>
    <property type="match status" value="1"/>
</dbReference>
<keyword evidence="10 18" id="KW-0547">Nucleotide-binding</keyword>
<dbReference type="Gene3D" id="1.10.510.10">
    <property type="entry name" value="Transferase(Phosphotransferase) domain 1"/>
    <property type="match status" value="1"/>
</dbReference>
<dbReference type="FunFam" id="2.60.120.200:FF:000246">
    <property type="entry name" value="L-type lectin-domain containing receptor kinase V.9"/>
    <property type="match status" value="1"/>
</dbReference>
<evidence type="ECO:0000256" key="6">
    <source>
        <dbReference type="ARBA" id="ARBA00022679"/>
    </source>
</evidence>
<keyword evidence="8 20" id="KW-0732">Signal</keyword>
<dbReference type="Gene3D" id="3.30.200.20">
    <property type="entry name" value="Phosphorylase Kinase, domain 1"/>
    <property type="match status" value="1"/>
</dbReference>
<dbReference type="InterPro" id="IPR008271">
    <property type="entry name" value="Ser/Thr_kinase_AS"/>
</dbReference>
<feature type="transmembrane region" description="Helical" evidence="19">
    <location>
        <begin position="289"/>
        <end position="311"/>
    </location>
</feature>
<dbReference type="PROSITE" id="PS00108">
    <property type="entry name" value="PROTEIN_KINASE_ST"/>
    <property type="match status" value="1"/>
</dbReference>
<accession>A0A5J5A821</accession>
<dbReference type="CDD" id="cd06899">
    <property type="entry name" value="lectin_legume_LecRK_Arcelin_ConA"/>
    <property type="match status" value="1"/>
</dbReference>
<dbReference type="PANTHER" id="PTHR27007">
    <property type="match status" value="1"/>
</dbReference>
<dbReference type="PROSITE" id="PS50011">
    <property type="entry name" value="PROTEIN_KINASE_DOM"/>
    <property type="match status" value="1"/>
</dbReference>
<evidence type="ECO:0000256" key="17">
    <source>
        <dbReference type="ARBA" id="ARBA00048679"/>
    </source>
</evidence>
<dbReference type="GO" id="GO:0016020">
    <property type="term" value="C:membrane"/>
    <property type="evidence" value="ECO:0007669"/>
    <property type="project" value="UniProtKB-SubCell"/>
</dbReference>
<evidence type="ECO:0000256" key="5">
    <source>
        <dbReference type="ARBA" id="ARBA00022527"/>
    </source>
</evidence>
<reference evidence="22 23" key="1">
    <citation type="submission" date="2019-09" db="EMBL/GenBank/DDBJ databases">
        <title>A chromosome-level genome assembly of the Chinese tupelo Nyssa sinensis.</title>
        <authorList>
            <person name="Yang X."/>
            <person name="Kang M."/>
            <person name="Yang Y."/>
            <person name="Xiong H."/>
            <person name="Wang M."/>
            <person name="Zhang Z."/>
            <person name="Wang Z."/>
            <person name="Wu H."/>
            <person name="Ma T."/>
            <person name="Liu J."/>
            <person name="Xi Z."/>
        </authorList>
    </citation>
    <scope>NUCLEOTIDE SEQUENCE [LARGE SCALE GENOMIC DNA]</scope>
    <source>
        <strain evidence="22">J267</strain>
        <tissue evidence="22">Leaf</tissue>
    </source>
</reference>
<dbReference type="FunFam" id="1.10.510.10:FF:000108">
    <property type="entry name" value="L-type lectin-domain containing receptor kinase S.4"/>
    <property type="match status" value="1"/>
</dbReference>
<feature type="domain" description="Protein kinase" evidence="21">
    <location>
        <begin position="346"/>
        <end position="622"/>
    </location>
</feature>
<dbReference type="OrthoDB" id="1906651at2759"/>